<evidence type="ECO:0000313" key="2">
    <source>
        <dbReference type="EMBL" id="KAK4223253.1"/>
    </source>
</evidence>
<organism evidence="2 3">
    <name type="scientific">Podospora fimiseda</name>
    <dbReference type="NCBI Taxonomy" id="252190"/>
    <lineage>
        <taxon>Eukaryota</taxon>
        <taxon>Fungi</taxon>
        <taxon>Dikarya</taxon>
        <taxon>Ascomycota</taxon>
        <taxon>Pezizomycotina</taxon>
        <taxon>Sordariomycetes</taxon>
        <taxon>Sordariomycetidae</taxon>
        <taxon>Sordariales</taxon>
        <taxon>Podosporaceae</taxon>
        <taxon>Podospora</taxon>
    </lineage>
</organism>
<keyword evidence="1" id="KW-1133">Transmembrane helix</keyword>
<protein>
    <submittedName>
        <fullName evidence="2">Uncharacterized protein</fullName>
    </submittedName>
</protein>
<sequence length="265" mass="29454">MTAQPPQTIIPPPKYVSSPSAWRSKLVMRAWAILCCIIIAGVGGSIAALDGVEGDFMLFLGPSIAVPFIWSVAEAICIWKRPGNRGIHPGAVVGVDLIIWLGLGFVHLVMLATGLWFRPERLIEGYYYHNGVYRGYHDRDDFDKEELAKIDELSDKIQGRGRATLTFLAFLALTHFVLFVVACCETHKRNRMPKMVYVVQQPMYAPEGNGQQQYPLAQYPQQQYYAPQQQYYAPQQPIPMQSAVASPVSGANPVVQAPTGPARYA</sequence>
<keyword evidence="1" id="KW-0472">Membrane</keyword>
<feature type="transmembrane region" description="Helical" evidence="1">
    <location>
        <begin position="163"/>
        <end position="184"/>
    </location>
</feature>
<name>A0AAN7BHA0_9PEZI</name>
<keyword evidence="1" id="KW-0812">Transmembrane</keyword>
<feature type="transmembrane region" description="Helical" evidence="1">
    <location>
        <begin position="30"/>
        <end position="50"/>
    </location>
</feature>
<dbReference type="AlphaFoldDB" id="A0AAN7BHA0"/>
<dbReference type="EMBL" id="MU865433">
    <property type="protein sequence ID" value="KAK4223253.1"/>
    <property type="molecule type" value="Genomic_DNA"/>
</dbReference>
<dbReference type="Proteomes" id="UP001301958">
    <property type="component" value="Unassembled WGS sequence"/>
</dbReference>
<gene>
    <name evidence="2" type="ORF">QBC38DRAFT_373524</name>
</gene>
<proteinExistence type="predicted"/>
<comment type="caution">
    <text evidence="2">The sequence shown here is derived from an EMBL/GenBank/DDBJ whole genome shotgun (WGS) entry which is preliminary data.</text>
</comment>
<feature type="transmembrane region" description="Helical" evidence="1">
    <location>
        <begin position="56"/>
        <end position="79"/>
    </location>
</feature>
<keyword evidence="3" id="KW-1185">Reference proteome</keyword>
<evidence type="ECO:0000256" key="1">
    <source>
        <dbReference type="SAM" id="Phobius"/>
    </source>
</evidence>
<reference evidence="2" key="2">
    <citation type="submission" date="2023-05" db="EMBL/GenBank/DDBJ databases">
        <authorList>
            <consortium name="Lawrence Berkeley National Laboratory"/>
            <person name="Steindorff A."/>
            <person name="Hensen N."/>
            <person name="Bonometti L."/>
            <person name="Westerberg I."/>
            <person name="Brannstrom I.O."/>
            <person name="Guillou S."/>
            <person name="Cros-Aarteil S."/>
            <person name="Calhoun S."/>
            <person name="Haridas S."/>
            <person name="Kuo A."/>
            <person name="Mondo S."/>
            <person name="Pangilinan J."/>
            <person name="Riley R."/>
            <person name="Labutti K."/>
            <person name="Andreopoulos B."/>
            <person name="Lipzen A."/>
            <person name="Chen C."/>
            <person name="Yanf M."/>
            <person name="Daum C."/>
            <person name="Ng V."/>
            <person name="Clum A."/>
            <person name="Ohm R."/>
            <person name="Martin F."/>
            <person name="Silar P."/>
            <person name="Natvig D."/>
            <person name="Lalanne C."/>
            <person name="Gautier V."/>
            <person name="Ament-Velasquez S.L."/>
            <person name="Kruys A."/>
            <person name="Hutchinson M.I."/>
            <person name="Powell A.J."/>
            <person name="Barry K."/>
            <person name="Miller A.N."/>
            <person name="Grigoriev I.V."/>
            <person name="Debuchy R."/>
            <person name="Gladieux P."/>
            <person name="Thoren M.H."/>
            <person name="Johannesson H."/>
        </authorList>
    </citation>
    <scope>NUCLEOTIDE SEQUENCE</scope>
    <source>
        <strain evidence="2">CBS 990.96</strain>
    </source>
</reference>
<accession>A0AAN7BHA0</accession>
<reference evidence="2" key="1">
    <citation type="journal article" date="2023" name="Mol. Phylogenet. Evol.">
        <title>Genome-scale phylogeny and comparative genomics of the fungal order Sordariales.</title>
        <authorList>
            <person name="Hensen N."/>
            <person name="Bonometti L."/>
            <person name="Westerberg I."/>
            <person name="Brannstrom I.O."/>
            <person name="Guillou S."/>
            <person name="Cros-Aarteil S."/>
            <person name="Calhoun S."/>
            <person name="Haridas S."/>
            <person name="Kuo A."/>
            <person name="Mondo S."/>
            <person name="Pangilinan J."/>
            <person name="Riley R."/>
            <person name="LaButti K."/>
            <person name="Andreopoulos B."/>
            <person name="Lipzen A."/>
            <person name="Chen C."/>
            <person name="Yan M."/>
            <person name="Daum C."/>
            <person name="Ng V."/>
            <person name="Clum A."/>
            <person name="Steindorff A."/>
            <person name="Ohm R.A."/>
            <person name="Martin F."/>
            <person name="Silar P."/>
            <person name="Natvig D.O."/>
            <person name="Lalanne C."/>
            <person name="Gautier V."/>
            <person name="Ament-Velasquez S.L."/>
            <person name="Kruys A."/>
            <person name="Hutchinson M.I."/>
            <person name="Powell A.J."/>
            <person name="Barry K."/>
            <person name="Miller A.N."/>
            <person name="Grigoriev I.V."/>
            <person name="Debuchy R."/>
            <person name="Gladieux P."/>
            <person name="Hiltunen Thoren M."/>
            <person name="Johannesson H."/>
        </authorList>
    </citation>
    <scope>NUCLEOTIDE SEQUENCE</scope>
    <source>
        <strain evidence="2">CBS 990.96</strain>
    </source>
</reference>
<evidence type="ECO:0000313" key="3">
    <source>
        <dbReference type="Proteomes" id="UP001301958"/>
    </source>
</evidence>
<feature type="transmembrane region" description="Helical" evidence="1">
    <location>
        <begin position="91"/>
        <end position="117"/>
    </location>
</feature>